<evidence type="ECO:0000313" key="1">
    <source>
        <dbReference type="EMBL" id="GIY82225.1"/>
    </source>
</evidence>
<sequence length="103" mass="11766">MAVASTHFHQRQQFTERQFPFDLMEENDHKRKCLVGDIQFFRYSTAMYVDSFLGQFAGPGSQGCRSVGLDVIHRCSSKFAMAQCCPPWILRTLLDMGHSSDLT</sequence>
<name>A0AAV4WHB3_9ARAC</name>
<dbReference type="EMBL" id="BPLQ01014696">
    <property type="protein sequence ID" value="GIY82225.1"/>
    <property type="molecule type" value="Genomic_DNA"/>
</dbReference>
<dbReference type="Proteomes" id="UP001054837">
    <property type="component" value="Unassembled WGS sequence"/>
</dbReference>
<evidence type="ECO:0000313" key="2">
    <source>
        <dbReference type="Proteomes" id="UP001054837"/>
    </source>
</evidence>
<proteinExistence type="predicted"/>
<gene>
    <name evidence="1" type="ORF">CDAR_252471</name>
</gene>
<reference evidence="1 2" key="1">
    <citation type="submission" date="2021-06" db="EMBL/GenBank/DDBJ databases">
        <title>Caerostris darwini draft genome.</title>
        <authorList>
            <person name="Kono N."/>
            <person name="Arakawa K."/>
        </authorList>
    </citation>
    <scope>NUCLEOTIDE SEQUENCE [LARGE SCALE GENOMIC DNA]</scope>
</reference>
<organism evidence="1 2">
    <name type="scientific">Caerostris darwini</name>
    <dbReference type="NCBI Taxonomy" id="1538125"/>
    <lineage>
        <taxon>Eukaryota</taxon>
        <taxon>Metazoa</taxon>
        <taxon>Ecdysozoa</taxon>
        <taxon>Arthropoda</taxon>
        <taxon>Chelicerata</taxon>
        <taxon>Arachnida</taxon>
        <taxon>Araneae</taxon>
        <taxon>Araneomorphae</taxon>
        <taxon>Entelegynae</taxon>
        <taxon>Araneoidea</taxon>
        <taxon>Araneidae</taxon>
        <taxon>Caerostris</taxon>
    </lineage>
</organism>
<protein>
    <submittedName>
        <fullName evidence="1">Uncharacterized protein</fullName>
    </submittedName>
</protein>
<keyword evidence="2" id="KW-1185">Reference proteome</keyword>
<comment type="caution">
    <text evidence="1">The sequence shown here is derived from an EMBL/GenBank/DDBJ whole genome shotgun (WGS) entry which is preliminary data.</text>
</comment>
<dbReference type="AlphaFoldDB" id="A0AAV4WHB3"/>
<accession>A0AAV4WHB3</accession>